<feature type="region of interest" description="Disordered" evidence="1">
    <location>
        <begin position="1"/>
        <end position="28"/>
    </location>
</feature>
<dbReference type="RefSeq" id="WP_011814292.1">
    <property type="nucleotide sequence ID" value="NC_008789.1"/>
</dbReference>
<dbReference type="STRING" id="349124.Hhal_1503"/>
<dbReference type="eggNOG" id="ENOG502ZAVC">
    <property type="taxonomic scope" value="Bacteria"/>
</dbReference>
<keyword evidence="4" id="KW-1185">Reference proteome</keyword>
<dbReference type="KEGG" id="hha:Hhal_1503"/>
<reference evidence="3 4" key="2">
    <citation type="journal article" date="2013" name="Stand. Genomic Sci.">
        <title>Complete genome sequence of Halorhodospira halophila SL1.</title>
        <authorList>
            <person name="Challacombe J.F."/>
            <person name="Majid S."/>
            <person name="Deole R."/>
            <person name="Brettin T.S."/>
            <person name="Bruce D."/>
            <person name="Delano S.F."/>
            <person name="Detter J.C."/>
            <person name="Gleasner C.D."/>
            <person name="Han C.S."/>
            <person name="Misra M."/>
            <person name="Reitenga K.G."/>
            <person name="Mikhailova N."/>
            <person name="Woyke T."/>
            <person name="Pitluck S."/>
            <person name="Nolan M."/>
            <person name="Land M.L."/>
            <person name="Saunders E."/>
            <person name="Tapia R."/>
            <person name="Lapidus A."/>
            <person name="Ivanova N."/>
            <person name="Hoff W.D."/>
        </authorList>
    </citation>
    <scope>NUCLEOTIDE SEQUENCE [LARGE SCALE GENOMIC DNA]</scope>
    <source>
        <strain evidence="4">DSM 244 / SL1</strain>
    </source>
</reference>
<feature type="transmembrane region" description="Helical" evidence="2">
    <location>
        <begin position="81"/>
        <end position="102"/>
    </location>
</feature>
<dbReference type="AlphaFoldDB" id="A1WX58"/>
<evidence type="ECO:0000256" key="1">
    <source>
        <dbReference type="SAM" id="MobiDB-lite"/>
    </source>
</evidence>
<organism evidence="3 4">
    <name type="scientific">Halorhodospira halophila (strain DSM 244 / SL1)</name>
    <name type="common">Ectothiorhodospira halophila (strain DSM 244 / SL1)</name>
    <dbReference type="NCBI Taxonomy" id="349124"/>
    <lineage>
        <taxon>Bacteria</taxon>
        <taxon>Pseudomonadati</taxon>
        <taxon>Pseudomonadota</taxon>
        <taxon>Gammaproteobacteria</taxon>
        <taxon>Chromatiales</taxon>
        <taxon>Ectothiorhodospiraceae</taxon>
        <taxon>Halorhodospira</taxon>
    </lineage>
</organism>
<keyword evidence="2" id="KW-0472">Membrane</keyword>
<sequence>MRFLSWKRQSPAPAADEPSSQGVSLDREANERLEQWSRAVRRVRVSRSLLSLAWTAGPVTGLGLTGGYWVAYGQPPHTQLLIYFTTFTVLSGLIGLLAKIVYDSTWGPAQERAEAEVSSAIDHLGDLILASRDLHVAGLSGHARRSEAARQLLRRVDLSPAGIGLACQDLTGDRQLGEILARIESYRRSGLFTRIRDLNAQHEELFDAAYQQIRGEAPLAANALRERFLGEVPQLRAGIQRNEAFIERVLAGFEEDNPLLITMGDVEDMLGLAFELINGREIPILTFTYRGRWQLARALEALETTRSRYRLAQAASDNRIRALAAWLIEANALPYELVPEELPPNKLLERVIAAMDDLQMRIDRLQALEQRRALDRASRERLARTADTLSTALSLYRSAREALVTLGNAHAELLKATERWNDLASALPGDPQRLRTDRGGRGLRIVERTISLEEDAKQTVCQQLMRHLRDEGLEWLRSDPQGRHNREHLRNLTPQRARHLAVETALALEPHIQLSRPEVQRGLGATNASYLGGLEPGMSAREKRDLGEAMAASVEEDLSRSAEQLALALVRHYHVELTEDGRQFLTETYGARERVLATISRGQQLSEQASQVSLLSRRPTPVPLPRRDWYRSLVRARRSLRR</sequence>
<keyword evidence="2" id="KW-0812">Transmembrane</keyword>
<dbReference type="EMBL" id="CP000544">
    <property type="protein sequence ID" value="ABM62270.1"/>
    <property type="molecule type" value="Genomic_DNA"/>
</dbReference>
<dbReference type="Proteomes" id="UP000000647">
    <property type="component" value="Chromosome"/>
</dbReference>
<protein>
    <submittedName>
        <fullName evidence="3">Uncharacterized protein</fullName>
    </submittedName>
</protein>
<reference evidence="4" key="1">
    <citation type="submission" date="2006-12" db="EMBL/GenBank/DDBJ databases">
        <title>Complete sequence of Halorhodospira halophila SL1.</title>
        <authorList>
            <consortium name="US DOE Joint Genome Institute"/>
            <person name="Copeland A."/>
            <person name="Lucas S."/>
            <person name="Lapidus A."/>
            <person name="Barry K."/>
            <person name="Detter J.C."/>
            <person name="Glavina del Rio T."/>
            <person name="Hammon N."/>
            <person name="Israni S."/>
            <person name="Dalin E."/>
            <person name="Tice H."/>
            <person name="Pitluck S."/>
            <person name="Saunders E."/>
            <person name="Brettin T."/>
            <person name="Bruce D."/>
            <person name="Han C."/>
            <person name="Tapia R."/>
            <person name="Schmutz J."/>
            <person name="Larimer F."/>
            <person name="Land M."/>
            <person name="Hauser L."/>
            <person name="Kyrpides N."/>
            <person name="Mikhailova N."/>
            <person name="Hoff W."/>
            <person name="Richardson P."/>
        </authorList>
    </citation>
    <scope>NUCLEOTIDE SEQUENCE [LARGE SCALE GENOMIC DNA]</scope>
    <source>
        <strain evidence="4">DSM 244 / SL1</strain>
    </source>
</reference>
<feature type="transmembrane region" description="Helical" evidence="2">
    <location>
        <begin position="48"/>
        <end position="69"/>
    </location>
</feature>
<keyword evidence="2" id="KW-1133">Transmembrane helix</keyword>
<dbReference type="HOGENOM" id="CLU_433948_0_0_6"/>
<name>A1WX58_HALHL</name>
<proteinExistence type="predicted"/>
<gene>
    <name evidence="3" type="ordered locus">Hhal_1503</name>
</gene>
<evidence type="ECO:0000256" key="2">
    <source>
        <dbReference type="SAM" id="Phobius"/>
    </source>
</evidence>
<accession>A1WX58</accession>
<evidence type="ECO:0000313" key="4">
    <source>
        <dbReference type="Proteomes" id="UP000000647"/>
    </source>
</evidence>
<evidence type="ECO:0000313" key="3">
    <source>
        <dbReference type="EMBL" id="ABM62270.1"/>
    </source>
</evidence>